<organism evidence="1 2">
    <name type="scientific">Babesia caballi</name>
    <dbReference type="NCBI Taxonomy" id="5871"/>
    <lineage>
        <taxon>Eukaryota</taxon>
        <taxon>Sar</taxon>
        <taxon>Alveolata</taxon>
        <taxon>Apicomplexa</taxon>
        <taxon>Aconoidasida</taxon>
        <taxon>Piroplasmida</taxon>
        <taxon>Babesiidae</taxon>
        <taxon>Babesia</taxon>
    </lineage>
</organism>
<keyword evidence="2" id="KW-1185">Reference proteome</keyword>
<accession>A0AAV4LZI3</accession>
<evidence type="ECO:0000313" key="1">
    <source>
        <dbReference type="EMBL" id="GIX65241.1"/>
    </source>
</evidence>
<dbReference type="GeneID" id="94196722"/>
<dbReference type="AlphaFoldDB" id="A0AAV4LZI3"/>
<gene>
    <name evidence="1" type="ORF">BcabD6B2_46760</name>
</gene>
<protein>
    <submittedName>
        <fullName evidence="1">Gfo/Idh/MocA family oxidoreductase</fullName>
    </submittedName>
</protein>
<dbReference type="EMBL" id="BPLF01000004">
    <property type="protein sequence ID" value="GIX65241.1"/>
    <property type="molecule type" value="Genomic_DNA"/>
</dbReference>
<comment type="caution">
    <text evidence="1">The sequence shown here is derived from an EMBL/GenBank/DDBJ whole genome shotgun (WGS) entry which is preliminary data.</text>
</comment>
<proteinExistence type="predicted"/>
<sequence>MRQQVDGRVEWPVVRWIGRRLAEFRDGDAANEKVVNVEEFWSRERRGRVVQRHEPIFAVVGNWDVHIAHRNIAEAIVVKLRRQVNGPSVAFVRFRRDSDDVGDYGMVEVDVDHINLSFNAQRRDGYGDYDERGQDGEGGNHVDCLEGLHAHQIRVLNLPPRWRRRRSGSVALLRRHFSFSRNSCCPSGRHFGGSLAAASKILMESYAFQCSVNV</sequence>
<reference evidence="1 2" key="1">
    <citation type="submission" date="2021-06" db="EMBL/GenBank/DDBJ databases">
        <title>Genome sequence of Babesia caballi.</title>
        <authorList>
            <person name="Yamagishi J."/>
            <person name="Kidaka T."/>
            <person name="Ochi A."/>
        </authorList>
    </citation>
    <scope>NUCLEOTIDE SEQUENCE [LARGE SCALE GENOMIC DNA]</scope>
    <source>
        <strain evidence="1">USDA-D6B2</strain>
    </source>
</reference>
<dbReference type="Proteomes" id="UP001497744">
    <property type="component" value="Unassembled WGS sequence"/>
</dbReference>
<evidence type="ECO:0000313" key="2">
    <source>
        <dbReference type="Proteomes" id="UP001497744"/>
    </source>
</evidence>
<name>A0AAV4LZI3_BABCB</name>
<dbReference type="RefSeq" id="XP_067717310.1">
    <property type="nucleotide sequence ID" value="XM_067861209.1"/>
</dbReference>